<dbReference type="PANTHER" id="PTHR33609:SF1">
    <property type="entry name" value="TRANSPOSASE"/>
    <property type="match status" value="1"/>
</dbReference>
<evidence type="ECO:0000313" key="2">
    <source>
        <dbReference type="Proteomes" id="UP000613030"/>
    </source>
</evidence>
<reference evidence="1 2" key="1">
    <citation type="submission" date="2021-01" db="EMBL/GenBank/DDBJ databases">
        <title>Chryseolinea sp. Jin1 Genome sequencing and assembly.</title>
        <authorList>
            <person name="Kim I."/>
        </authorList>
    </citation>
    <scope>NUCLEOTIDE SEQUENCE [LARGE SCALE GENOMIC DNA]</scope>
    <source>
        <strain evidence="1 2">Jin1</strain>
    </source>
</reference>
<proteinExistence type="predicted"/>
<dbReference type="SUPFAM" id="SSF46689">
    <property type="entry name" value="Homeodomain-like"/>
    <property type="match status" value="1"/>
</dbReference>
<organism evidence="1 2">
    <name type="scientific">Chryseolinea lacunae</name>
    <dbReference type="NCBI Taxonomy" id="2801331"/>
    <lineage>
        <taxon>Bacteria</taxon>
        <taxon>Pseudomonadati</taxon>
        <taxon>Bacteroidota</taxon>
        <taxon>Cytophagia</taxon>
        <taxon>Cytophagales</taxon>
        <taxon>Fulvivirgaceae</taxon>
        <taxon>Chryseolinea</taxon>
    </lineage>
</organism>
<name>A0ABS1KJQ9_9BACT</name>
<sequence length="88" mass="10622">MKKSKFSQPQILKILRQQTKGKKVRDICTQHNISEPTFYLWKKKFLQPVSRDKVRLRDLEKEMSQYKKILAEQTLLINLLKDLLYKKS</sequence>
<protein>
    <submittedName>
        <fullName evidence="1">Transposase</fullName>
    </submittedName>
</protein>
<dbReference type="EMBL" id="JAERRB010000001">
    <property type="protein sequence ID" value="MBL0739696.1"/>
    <property type="molecule type" value="Genomic_DNA"/>
</dbReference>
<gene>
    <name evidence="1" type="ORF">JI741_00640</name>
</gene>
<dbReference type="InterPro" id="IPR009057">
    <property type="entry name" value="Homeodomain-like_sf"/>
</dbReference>
<evidence type="ECO:0000313" key="1">
    <source>
        <dbReference type="EMBL" id="MBL0739696.1"/>
    </source>
</evidence>
<dbReference type="InterPro" id="IPR002514">
    <property type="entry name" value="Transposase_8"/>
</dbReference>
<dbReference type="PANTHER" id="PTHR33609">
    <property type="entry name" value="LOW CALCIUM RESPONSE LOCUS PROTEIN S"/>
    <property type="match status" value="1"/>
</dbReference>
<keyword evidence="2" id="KW-1185">Reference proteome</keyword>
<dbReference type="Proteomes" id="UP000613030">
    <property type="component" value="Unassembled WGS sequence"/>
</dbReference>
<accession>A0ABS1KJQ9</accession>
<dbReference type="Pfam" id="PF01527">
    <property type="entry name" value="HTH_Tnp_1"/>
    <property type="match status" value="1"/>
</dbReference>
<dbReference type="InterPro" id="IPR052546">
    <property type="entry name" value="Transposase_8_domain"/>
</dbReference>
<comment type="caution">
    <text evidence="1">The sequence shown here is derived from an EMBL/GenBank/DDBJ whole genome shotgun (WGS) entry which is preliminary data.</text>
</comment>
<dbReference type="RefSeq" id="WP_202006669.1">
    <property type="nucleotide sequence ID" value="NZ_JAERRB010000001.1"/>
</dbReference>